<dbReference type="CDD" id="cd01166">
    <property type="entry name" value="KdgK"/>
    <property type="match status" value="1"/>
</dbReference>
<dbReference type="PANTHER" id="PTHR43085">
    <property type="entry name" value="HEXOKINASE FAMILY MEMBER"/>
    <property type="match status" value="1"/>
</dbReference>
<dbReference type="GO" id="GO:0019698">
    <property type="term" value="P:D-galacturonate catabolic process"/>
    <property type="evidence" value="ECO:0007669"/>
    <property type="project" value="TreeGrafter"/>
</dbReference>
<dbReference type="RefSeq" id="WP_092812967.1">
    <property type="nucleotide sequence ID" value="NZ_FMVW01000005.1"/>
</dbReference>
<evidence type="ECO:0000313" key="5">
    <source>
        <dbReference type="EMBL" id="SCZ38756.1"/>
    </source>
</evidence>
<keyword evidence="6" id="KW-1185">Reference proteome</keyword>
<organism evidence="5 6">
    <name type="scientific">Afifella marina DSM 2698</name>
    <dbReference type="NCBI Taxonomy" id="1120955"/>
    <lineage>
        <taxon>Bacteria</taxon>
        <taxon>Pseudomonadati</taxon>
        <taxon>Pseudomonadota</taxon>
        <taxon>Alphaproteobacteria</taxon>
        <taxon>Hyphomicrobiales</taxon>
        <taxon>Afifellaceae</taxon>
        <taxon>Afifella</taxon>
    </lineage>
</organism>
<accession>A0A1G5NMX3</accession>
<keyword evidence="3 5" id="KW-0418">Kinase</keyword>
<protein>
    <submittedName>
        <fullName evidence="5">2-dehydro-3-deoxygluconokinase</fullName>
    </submittedName>
</protein>
<dbReference type="InterPro" id="IPR002173">
    <property type="entry name" value="Carboh/pur_kinase_PfkB_CS"/>
</dbReference>
<dbReference type="PANTHER" id="PTHR43085:SF15">
    <property type="entry name" value="2-DEHYDRO-3-DEOXYGLUCONOKINASE"/>
    <property type="match status" value="1"/>
</dbReference>
<evidence type="ECO:0000313" key="6">
    <source>
        <dbReference type="Proteomes" id="UP000199347"/>
    </source>
</evidence>
<dbReference type="Proteomes" id="UP000199347">
    <property type="component" value="Unassembled WGS sequence"/>
</dbReference>
<dbReference type="Gene3D" id="3.40.1190.20">
    <property type="match status" value="1"/>
</dbReference>
<evidence type="ECO:0000256" key="2">
    <source>
        <dbReference type="ARBA" id="ARBA00022679"/>
    </source>
</evidence>
<reference evidence="5 6" key="1">
    <citation type="submission" date="2016-10" db="EMBL/GenBank/DDBJ databases">
        <authorList>
            <person name="de Groot N.N."/>
        </authorList>
    </citation>
    <scope>NUCLEOTIDE SEQUENCE [LARGE SCALE GENOMIC DNA]</scope>
    <source>
        <strain evidence="5 6">DSM 2698</strain>
    </source>
</reference>
<dbReference type="AlphaFoldDB" id="A0A1G5NMX3"/>
<dbReference type="InterPro" id="IPR011611">
    <property type="entry name" value="PfkB_dom"/>
</dbReference>
<dbReference type="InterPro" id="IPR029056">
    <property type="entry name" value="Ribokinase-like"/>
</dbReference>
<evidence type="ECO:0000256" key="3">
    <source>
        <dbReference type="ARBA" id="ARBA00022777"/>
    </source>
</evidence>
<gene>
    <name evidence="5" type="ORF">SAMN03080610_02333</name>
</gene>
<dbReference type="SUPFAM" id="SSF53613">
    <property type="entry name" value="Ribokinase-like"/>
    <property type="match status" value="1"/>
</dbReference>
<dbReference type="GO" id="GO:0042840">
    <property type="term" value="P:D-glucuronate catabolic process"/>
    <property type="evidence" value="ECO:0007669"/>
    <property type="project" value="TreeGrafter"/>
</dbReference>
<dbReference type="Pfam" id="PF00294">
    <property type="entry name" value="PfkB"/>
    <property type="match status" value="1"/>
</dbReference>
<comment type="similarity">
    <text evidence="1">Belongs to the carbohydrate kinase PfkB family.</text>
</comment>
<evidence type="ECO:0000256" key="1">
    <source>
        <dbReference type="ARBA" id="ARBA00010688"/>
    </source>
</evidence>
<proteinExistence type="inferred from homology"/>
<evidence type="ECO:0000259" key="4">
    <source>
        <dbReference type="Pfam" id="PF00294"/>
    </source>
</evidence>
<feature type="domain" description="Carbohydrate kinase PfkB" evidence="4">
    <location>
        <begin position="5"/>
        <end position="299"/>
    </location>
</feature>
<dbReference type="GO" id="GO:0005829">
    <property type="term" value="C:cytosol"/>
    <property type="evidence" value="ECO:0007669"/>
    <property type="project" value="TreeGrafter"/>
</dbReference>
<dbReference type="InterPro" id="IPR050306">
    <property type="entry name" value="PfkB_Carbo_kinase"/>
</dbReference>
<dbReference type="EMBL" id="FMVW01000005">
    <property type="protein sequence ID" value="SCZ38756.1"/>
    <property type="molecule type" value="Genomic_DNA"/>
</dbReference>
<dbReference type="OrthoDB" id="9776822at2"/>
<name>A0A1G5NMX3_AFIMA</name>
<dbReference type="STRING" id="1120955.SAMN03080610_02333"/>
<dbReference type="PROSITE" id="PS00584">
    <property type="entry name" value="PFKB_KINASES_2"/>
    <property type="match status" value="1"/>
</dbReference>
<keyword evidence="2" id="KW-0808">Transferase</keyword>
<dbReference type="GO" id="GO:0006974">
    <property type="term" value="P:DNA damage response"/>
    <property type="evidence" value="ECO:0007669"/>
    <property type="project" value="TreeGrafter"/>
</dbReference>
<dbReference type="GO" id="GO:0008673">
    <property type="term" value="F:2-dehydro-3-deoxygluconokinase activity"/>
    <property type="evidence" value="ECO:0007669"/>
    <property type="project" value="TreeGrafter"/>
</dbReference>
<sequence>MGVRVLSIGECMIELFKTSLGSYAIQYGGDTFNTAVYLAREGVKTGYATALGGDDPFSGAIVSLAQVEGLSTDAVLRVPDRLPGLYAIETDSAGERRFFYWRQNAPARELFELEDSSRIKGAMAEAEWIYFSGITLGIYSDAGLERFEAALKRARQAGTKIAFDSNYRPTLWAGDIERARSVFRRFLPLASLLLPSCDDERLLWGLDTDDDVMAALQDFGAEEIVLKRGDAGVLVRHGGGETEVPIGEKVVPVDTTAAGDSFNAAYLAARLQGAEPEAAVARGQALARRVIMVRGALIPREEP</sequence>